<evidence type="ECO:0000313" key="5">
    <source>
        <dbReference type="EMBL" id="KPC60751.1"/>
    </source>
</evidence>
<feature type="compositionally biased region" description="Basic residues" evidence="3">
    <location>
        <begin position="1"/>
        <end position="11"/>
    </location>
</feature>
<evidence type="ECO:0000256" key="2">
    <source>
        <dbReference type="HAMAP-Rule" id="MF_00612"/>
    </source>
</evidence>
<gene>
    <name evidence="5" type="ORF">ADL29_28095</name>
</gene>
<dbReference type="RefSeq" id="WP_053926408.1">
    <property type="nucleotide sequence ID" value="NZ_LGKG01000157.1"/>
</dbReference>
<comment type="caution">
    <text evidence="5">The sequence shown here is derived from an EMBL/GenBank/DDBJ whole genome shotgun (WGS) entry which is preliminary data.</text>
</comment>
<dbReference type="PANTHER" id="PTHR33747">
    <property type="entry name" value="UPF0225 PROTEIN SCO1677"/>
    <property type="match status" value="1"/>
</dbReference>
<dbReference type="Gene3D" id="3.10.450.50">
    <property type="match status" value="1"/>
</dbReference>
<dbReference type="AlphaFoldDB" id="A0A0N0GX56"/>
<evidence type="ECO:0000256" key="3">
    <source>
        <dbReference type="SAM" id="MobiDB-lite"/>
    </source>
</evidence>
<dbReference type="SUPFAM" id="SSF54427">
    <property type="entry name" value="NTF2-like"/>
    <property type="match status" value="1"/>
</dbReference>
<dbReference type="InterPro" id="IPR004027">
    <property type="entry name" value="SEC_C_motif"/>
</dbReference>
<dbReference type="InterPro" id="IPR032710">
    <property type="entry name" value="NTF2-like_dom_sf"/>
</dbReference>
<sequence length="153" mass="16775">MSKKKPRKTSPTKRPETEPRRPVAVTPTSPCPCGRDATYRDCCGACHQGRAAAPTAERLMRSRYSAFVVGDAGYLLATWHPSTRPAGLEFVSGQRWTGLEILGTTGGTAFHAEGTVEFRAHYTLQGQAESQYENSRFVREDGAWVYVDALPPA</sequence>
<name>A0A0N0GX56_9ACTN</name>
<evidence type="ECO:0000259" key="4">
    <source>
        <dbReference type="Pfam" id="PF17775"/>
    </source>
</evidence>
<feature type="region of interest" description="Disordered" evidence="3">
    <location>
        <begin position="1"/>
        <end position="30"/>
    </location>
</feature>
<dbReference type="InterPro" id="IPR048469">
    <property type="entry name" value="YchJ-like_M"/>
</dbReference>
<keyword evidence="6" id="KW-1185">Reference proteome</keyword>
<proteinExistence type="inferred from homology"/>
<dbReference type="PANTHER" id="PTHR33747:SF1">
    <property type="entry name" value="ADENYLATE CYCLASE-ASSOCIATED CAP C-TERMINAL DOMAIN-CONTAINING PROTEIN"/>
    <property type="match status" value="1"/>
</dbReference>
<accession>A0A0N0GX56</accession>
<feature type="domain" description="YchJ-like middle NTF2-like" evidence="4">
    <location>
        <begin position="55"/>
        <end position="149"/>
    </location>
</feature>
<reference evidence="6" key="1">
    <citation type="submission" date="2015-07" db="EMBL/GenBank/DDBJ databases">
        <authorList>
            <person name="Ju K.-S."/>
            <person name="Doroghazi J.R."/>
            <person name="Metcalf W.W."/>
        </authorList>
    </citation>
    <scope>NUCLEOTIDE SEQUENCE [LARGE SCALE GENOMIC DNA]</scope>
    <source>
        <strain evidence="6">NRRL ISP-5002</strain>
    </source>
</reference>
<dbReference type="Pfam" id="PF17775">
    <property type="entry name" value="YchJ_M-like"/>
    <property type="match status" value="1"/>
</dbReference>
<dbReference type="Pfam" id="PF02810">
    <property type="entry name" value="SEC-C"/>
    <property type="match status" value="1"/>
</dbReference>
<evidence type="ECO:0000313" key="6">
    <source>
        <dbReference type="Proteomes" id="UP000037982"/>
    </source>
</evidence>
<organism evidence="5 6">
    <name type="scientific">Streptomyces chattanoogensis</name>
    <dbReference type="NCBI Taxonomy" id="66876"/>
    <lineage>
        <taxon>Bacteria</taxon>
        <taxon>Bacillati</taxon>
        <taxon>Actinomycetota</taxon>
        <taxon>Actinomycetes</taxon>
        <taxon>Kitasatosporales</taxon>
        <taxon>Streptomycetaceae</taxon>
        <taxon>Streptomyces</taxon>
    </lineage>
</organism>
<protein>
    <recommendedName>
        <fullName evidence="2">UPF0225 protein ADL29_28095</fullName>
    </recommendedName>
</protein>
<dbReference type="HAMAP" id="MF_00612">
    <property type="entry name" value="UPF0225"/>
    <property type="match status" value="1"/>
</dbReference>
<dbReference type="InterPro" id="IPR023006">
    <property type="entry name" value="YchJ-like"/>
</dbReference>
<dbReference type="PATRIC" id="fig|66876.3.peg.6158"/>
<evidence type="ECO:0000256" key="1">
    <source>
        <dbReference type="ARBA" id="ARBA00010839"/>
    </source>
</evidence>
<comment type="similarity">
    <text evidence="1 2">Belongs to the UPF0225 family.</text>
</comment>
<dbReference type="EMBL" id="LGKG01000157">
    <property type="protein sequence ID" value="KPC60751.1"/>
    <property type="molecule type" value="Genomic_DNA"/>
</dbReference>
<dbReference type="Proteomes" id="UP000037982">
    <property type="component" value="Unassembled WGS sequence"/>
</dbReference>